<accession>A0A2P6VCE7</accession>
<evidence type="ECO:0000256" key="1">
    <source>
        <dbReference type="ARBA" id="ARBA00004430"/>
    </source>
</evidence>
<comment type="caution">
    <text evidence="3">The sequence shown here is derived from an EMBL/GenBank/DDBJ whole genome shotgun (WGS) entry which is preliminary data.</text>
</comment>
<dbReference type="PANTHER" id="PTHR13318">
    <property type="entry name" value="PARTNER OF PAIRED, ISOFORM B-RELATED"/>
    <property type="match status" value="1"/>
</dbReference>
<reference evidence="3 4" key="1">
    <citation type="journal article" date="2018" name="Plant J.">
        <title>Genome sequences of Chlorella sorokiniana UTEX 1602 and Micractinium conductrix SAG 241.80: implications to maltose excretion by a green alga.</title>
        <authorList>
            <person name="Arriola M.B."/>
            <person name="Velmurugan N."/>
            <person name="Zhang Y."/>
            <person name="Plunkett M.H."/>
            <person name="Hondzo H."/>
            <person name="Barney B.M."/>
        </authorList>
    </citation>
    <scope>NUCLEOTIDE SEQUENCE [LARGE SCALE GENOMIC DNA]</scope>
    <source>
        <strain evidence="3 4">SAG 241.80</strain>
    </source>
</reference>
<dbReference type="Gene3D" id="3.80.10.10">
    <property type="entry name" value="Ribonuclease Inhibitor"/>
    <property type="match status" value="1"/>
</dbReference>
<dbReference type="AlphaFoldDB" id="A0A2P6VCE7"/>
<dbReference type="InterPro" id="IPR032675">
    <property type="entry name" value="LRR_dom_sf"/>
</dbReference>
<dbReference type="SUPFAM" id="SSF52047">
    <property type="entry name" value="RNI-like"/>
    <property type="match status" value="1"/>
</dbReference>
<sequence>MVEPLLRLAADALGRALAGGLADASDLALLPEELAVEAWNSWIAALRDTVLAAHMPPPPPPPLLQRVLAGFGVAFWQPAVLRLAYPPAPALPPGLTALPLVAARLQHLELRAPGLTTLAPLAAGCPALRCLSLRGCAALLDGALAALPSITTLEAVDLGGLAGLSDTAVFHVAKLPRLSALNLSQTSVGDACLQFLTYGHSVAAWAAAASVERLPPEAAAWPPLLLEHLQLAGTRVTPAGAGELERLPRLRFLDARHTGLSRAVLGPLQRRFALQAVQAAVLTDSNSAAAAVVTRDAVLCRCGAAAGGGDAGAPALSDLKAWQAGGVAPLLQWDPATGAGGLLLLVDGGSGGAAEEKATVPLGYRRRRSSDGAATAGRVWQRGGAALPGSRKRPLQ</sequence>
<organism evidence="3 4">
    <name type="scientific">Micractinium conductrix</name>
    <dbReference type="NCBI Taxonomy" id="554055"/>
    <lineage>
        <taxon>Eukaryota</taxon>
        <taxon>Viridiplantae</taxon>
        <taxon>Chlorophyta</taxon>
        <taxon>core chlorophytes</taxon>
        <taxon>Trebouxiophyceae</taxon>
        <taxon>Chlorellales</taxon>
        <taxon>Chlorellaceae</taxon>
        <taxon>Chlorella clade</taxon>
        <taxon>Micractinium</taxon>
    </lineage>
</organism>
<evidence type="ECO:0000313" key="4">
    <source>
        <dbReference type="Proteomes" id="UP000239649"/>
    </source>
</evidence>
<comment type="subcellular location">
    <subcellularLocation>
        <location evidence="1">Cytoplasm</location>
        <location evidence="1">Cytoskeleton</location>
        <location evidence="1">Cilium axoneme</location>
    </subcellularLocation>
</comment>
<evidence type="ECO:0000313" key="3">
    <source>
        <dbReference type="EMBL" id="PSC71763.1"/>
    </source>
</evidence>
<protein>
    <submittedName>
        <fullName evidence="3">Leucine-rich repeat (LRRP)</fullName>
    </submittedName>
</protein>
<feature type="region of interest" description="Disordered" evidence="2">
    <location>
        <begin position="365"/>
        <end position="396"/>
    </location>
</feature>
<proteinExistence type="predicted"/>
<dbReference type="GO" id="GO:0031146">
    <property type="term" value="P:SCF-dependent proteasomal ubiquitin-dependent protein catabolic process"/>
    <property type="evidence" value="ECO:0007669"/>
    <property type="project" value="TreeGrafter"/>
</dbReference>
<evidence type="ECO:0000256" key="2">
    <source>
        <dbReference type="SAM" id="MobiDB-lite"/>
    </source>
</evidence>
<dbReference type="OrthoDB" id="544510at2759"/>
<dbReference type="GO" id="GO:0019005">
    <property type="term" value="C:SCF ubiquitin ligase complex"/>
    <property type="evidence" value="ECO:0007669"/>
    <property type="project" value="TreeGrafter"/>
</dbReference>
<dbReference type="GO" id="GO:0005930">
    <property type="term" value="C:axoneme"/>
    <property type="evidence" value="ECO:0007669"/>
    <property type="project" value="UniProtKB-SubCell"/>
</dbReference>
<dbReference type="EMBL" id="LHPF02000013">
    <property type="protein sequence ID" value="PSC71763.1"/>
    <property type="molecule type" value="Genomic_DNA"/>
</dbReference>
<dbReference type="Proteomes" id="UP000239649">
    <property type="component" value="Unassembled WGS sequence"/>
</dbReference>
<keyword evidence="4" id="KW-1185">Reference proteome</keyword>
<gene>
    <name evidence="3" type="ORF">C2E20_4943</name>
</gene>
<name>A0A2P6VCE7_9CHLO</name>